<evidence type="ECO:0000256" key="2">
    <source>
        <dbReference type="ARBA" id="ARBA00009749"/>
    </source>
</evidence>
<keyword evidence="6 9" id="KW-1133">Transmembrane helix</keyword>
<feature type="region of interest" description="Disordered" evidence="8">
    <location>
        <begin position="56"/>
        <end position="103"/>
    </location>
</feature>
<evidence type="ECO:0000256" key="6">
    <source>
        <dbReference type="ARBA" id="ARBA00022989"/>
    </source>
</evidence>
<feature type="domain" description="SLC41A/MgtE integral membrane" evidence="10">
    <location>
        <begin position="930"/>
        <end position="1044"/>
    </location>
</feature>
<dbReference type="AlphaFoldDB" id="A0A812M690"/>
<evidence type="ECO:0000313" key="12">
    <source>
        <dbReference type="Proteomes" id="UP000604046"/>
    </source>
</evidence>
<evidence type="ECO:0000256" key="7">
    <source>
        <dbReference type="ARBA" id="ARBA00023136"/>
    </source>
</evidence>
<keyword evidence="5" id="KW-0460">Magnesium</keyword>
<evidence type="ECO:0000313" key="11">
    <source>
        <dbReference type="EMBL" id="CAE7252918.1"/>
    </source>
</evidence>
<keyword evidence="3" id="KW-0813">Transport</keyword>
<dbReference type="InterPro" id="IPR027417">
    <property type="entry name" value="P-loop_NTPase"/>
</dbReference>
<dbReference type="Gene3D" id="1.10.357.20">
    <property type="entry name" value="SLC41 divalent cation transporters, integral membrane domain"/>
    <property type="match status" value="1"/>
</dbReference>
<feature type="transmembrane region" description="Helical" evidence="9">
    <location>
        <begin position="895"/>
        <end position="913"/>
    </location>
</feature>
<dbReference type="InterPro" id="IPR006667">
    <property type="entry name" value="SLC41_membr_dom"/>
</dbReference>
<dbReference type="PANTHER" id="PTHR41394:SF5">
    <property type="entry name" value="SLC41A_MGTE INTEGRAL MEMBRANE DOMAIN-CONTAINING PROTEIN"/>
    <property type="match status" value="1"/>
</dbReference>
<evidence type="ECO:0000256" key="9">
    <source>
        <dbReference type="SAM" id="Phobius"/>
    </source>
</evidence>
<dbReference type="SUPFAM" id="SSF161093">
    <property type="entry name" value="MgtE membrane domain-like"/>
    <property type="match status" value="1"/>
</dbReference>
<evidence type="ECO:0000256" key="1">
    <source>
        <dbReference type="ARBA" id="ARBA00004141"/>
    </source>
</evidence>
<dbReference type="Pfam" id="PF01769">
    <property type="entry name" value="MgtE"/>
    <property type="match status" value="1"/>
</dbReference>
<organism evidence="11 12">
    <name type="scientific">Symbiodinium natans</name>
    <dbReference type="NCBI Taxonomy" id="878477"/>
    <lineage>
        <taxon>Eukaryota</taxon>
        <taxon>Sar</taxon>
        <taxon>Alveolata</taxon>
        <taxon>Dinophyceae</taxon>
        <taxon>Suessiales</taxon>
        <taxon>Symbiodiniaceae</taxon>
        <taxon>Symbiodinium</taxon>
    </lineage>
</organism>
<keyword evidence="12" id="KW-1185">Reference proteome</keyword>
<name>A0A812M690_9DINO</name>
<evidence type="ECO:0000256" key="8">
    <source>
        <dbReference type="SAM" id="MobiDB-lite"/>
    </source>
</evidence>
<feature type="compositionally biased region" description="Acidic residues" evidence="8">
    <location>
        <begin position="56"/>
        <end position="83"/>
    </location>
</feature>
<dbReference type="SUPFAM" id="SSF52540">
    <property type="entry name" value="P-loop containing nucleoside triphosphate hydrolases"/>
    <property type="match status" value="1"/>
</dbReference>
<dbReference type="EMBL" id="CAJNDS010001236">
    <property type="protein sequence ID" value="CAE7252918.1"/>
    <property type="molecule type" value="Genomic_DNA"/>
</dbReference>
<proteinExistence type="inferred from homology"/>
<comment type="subcellular location">
    <subcellularLocation>
        <location evidence="1">Membrane</location>
        <topology evidence="1">Multi-pass membrane protein</topology>
    </subcellularLocation>
</comment>
<dbReference type="OrthoDB" id="425112at2759"/>
<comment type="caution">
    <text evidence="11">The sequence shown here is derived from an EMBL/GenBank/DDBJ whole genome shotgun (WGS) entry which is preliminary data.</text>
</comment>
<dbReference type="PANTHER" id="PTHR41394">
    <property type="entry name" value="MAGNESIUM TRANSPORTER MGTE"/>
    <property type="match status" value="1"/>
</dbReference>
<feature type="transmembrane region" description="Helical" evidence="9">
    <location>
        <begin position="925"/>
        <end position="945"/>
    </location>
</feature>
<dbReference type="Gene3D" id="3.40.50.300">
    <property type="entry name" value="P-loop containing nucleotide triphosphate hydrolases"/>
    <property type="match status" value="1"/>
</dbReference>
<protein>
    <submittedName>
        <fullName evidence="11">MgtE protein</fullName>
    </submittedName>
</protein>
<comment type="similarity">
    <text evidence="2">Belongs to the SLC41A transporter family.</text>
</comment>
<reference evidence="11" key="1">
    <citation type="submission" date="2021-02" db="EMBL/GenBank/DDBJ databases">
        <authorList>
            <person name="Dougan E. K."/>
            <person name="Rhodes N."/>
            <person name="Thang M."/>
            <person name="Chan C."/>
        </authorList>
    </citation>
    <scope>NUCLEOTIDE SEQUENCE</scope>
</reference>
<dbReference type="Proteomes" id="UP000604046">
    <property type="component" value="Unassembled WGS sequence"/>
</dbReference>
<feature type="transmembrane region" description="Helical" evidence="9">
    <location>
        <begin position="1028"/>
        <end position="1050"/>
    </location>
</feature>
<sequence>MQAQHVQVAPAHLQAAHSLLQRLPEQLKQEAVTVLSQRLTPEIQAWIEQYEHALDDSLEPEEPLSEDEWEDEGDEGEEGDEEKDQTSKRRRKAPPVPDDGYPSLWAGISQGSRGFNAEARRVLSALLPGGEHAWCSPTQGRIKLLLQQEVVALLVHPKSPVSRLLCDHNTGSGKTLCMIRIVDNFFFDGRAKIAIFPKDSVVDNFYTSLWEWPSRWRDFCSHCNPEVAKLACNSADWRARRDVRWALDASDELRAFARKEGLSMQQAIKQKLIKTMRDCLEMKRAFYKGKVRKSYLQKYWAEATEDVHPPTAPLRAYRFTSAGGRAAEVVDGVPRGCIFKVGFDGENPYSGKVVLMDEGHHLTRPNKVYKSQLQSLRGYVESARNSVFVSCTGSMEADSSADPRALLDAVKGNENKALSDEGFLSSHHKRGLGFPRQRPAACADGAFSEELDGLLQRKELSSHSLTRYLYQAIRLQKEEKPEETLANYTNIHVYAGSAGQPACKAQIMRYPNCRPKFTLAVAEVIAAAKQRQKSVVMVSKRTGYKAMLWLLEAAAEKHGFHVAEYDQLADFNSTDNKYGKNFMVLLLTTEHGGESIQAFCVRVMLLLDVPTRYADLKQRCGRVVRCRSHDDLPEADRDVRFVFFVAEMPDYGQHELGAFALWALCGYWNGPKKVNYSTEPDPEEIAEISQAFVQSVTERRLQSMGDLTRSLPRIGISRLMDEVADPSEYPKSYRRLQAGLQQLLDSPGAIAEVAEMLPTTTYDEQKVEDLVQQIAEMAPALDRVRCRTFLSNVRRSERRKREKEEPELPYVITMAEYPETDPVASASSSLASHLGFGPQVLSCAIVFAFLVGCQVLRVVEPQGASADSCQAPALDAHIACETPQVESLHLFWPRFRWLAAMMIFQSVASFILAHFQHLVESHADLIIFLTMLVGLGGNAGGQSVVLTCRKLALGEDVAIRSQLAMGLLLGLTLAPLAFARAMAVKAEFGVCLTLAGATFLIATLAAGMGTVLPKLLHKLKMDPGQSSAMIQVIMDITGIMITCLLGAAILR</sequence>
<evidence type="ECO:0000256" key="4">
    <source>
        <dbReference type="ARBA" id="ARBA00022692"/>
    </source>
</evidence>
<gene>
    <name evidence="11" type="primary">mgtE</name>
    <name evidence="11" type="ORF">SNAT2548_LOCUS12664</name>
</gene>
<evidence type="ECO:0000256" key="3">
    <source>
        <dbReference type="ARBA" id="ARBA00022448"/>
    </source>
</evidence>
<evidence type="ECO:0000256" key="5">
    <source>
        <dbReference type="ARBA" id="ARBA00022842"/>
    </source>
</evidence>
<feature type="transmembrane region" description="Helical" evidence="9">
    <location>
        <begin position="990"/>
        <end position="1008"/>
    </location>
</feature>
<accession>A0A812M690</accession>
<keyword evidence="4 9" id="KW-0812">Transmembrane</keyword>
<dbReference type="InterPro" id="IPR036739">
    <property type="entry name" value="SLC41_membr_dom_sf"/>
</dbReference>
<feature type="transmembrane region" description="Helical" evidence="9">
    <location>
        <begin position="957"/>
        <end position="978"/>
    </location>
</feature>
<dbReference type="GO" id="GO:0008324">
    <property type="term" value="F:monoatomic cation transmembrane transporter activity"/>
    <property type="evidence" value="ECO:0007669"/>
    <property type="project" value="InterPro"/>
</dbReference>
<keyword evidence="7 9" id="KW-0472">Membrane</keyword>
<dbReference type="GO" id="GO:0016020">
    <property type="term" value="C:membrane"/>
    <property type="evidence" value="ECO:0007669"/>
    <property type="project" value="UniProtKB-SubCell"/>
</dbReference>
<evidence type="ECO:0000259" key="10">
    <source>
        <dbReference type="Pfam" id="PF01769"/>
    </source>
</evidence>